<keyword evidence="2" id="KW-0812">Transmembrane</keyword>
<dbReference type="GeneID" id="54304330"/>
<dbReference type="EMBL" id="ML995490">
    <property type="protein sequence ID" value="KAF2140333.1"/>
    <property type="molecule type" value="Genomic_DNA"/>
</dbReference>
<dbReference type="GO" id="GO:0006915">
    <property type="term" value="P:apoptotic process"/>
    <property type="evidence" value="ECO:0007669"/>
    <property type="project" value="InterPro"/>
</dbReference>
<dbReference type="Proteomes" id="UP000799438">
    <property type="component" value="Unassembled WGS sequence"/>
</dbReference>
<feature type="region of interest" description="Disordered" evidence="1">
    <location>
        <begin position="1"/>
        <end position="56"/>
    </location>
</feature>
<evidence type="ECO:0000313" key="3">
    <source>
        <dbReference type="EMBL" id="KAF2140333.1"/>
    </source>
</evidence>
<keyword evidence="4" id="KW-1185">Reference proteome</keyword>
<proteinExistence type="predicted"/>
<feature type="transmembrane region" description="Helical" evidence="2">
    <location>
        <begin position="292"/>
        <end position="319"/>
    </location>
</feature>
<feature type="compositionally biased region" description="Polar residues" evidence="1">
    <location>
        <begin position="1"/>
        <end position="12"/>
    </location>
</feature>
<protein>
    <recommendedName>
        <fullName evidence="5">GRAM domain-containing protein</fullName>
    </recommendedName>
</protein>
<reference evidence="3" key="1">
    <citation type="journal article" date="2020" name="Stud. Mycol.">
        <title>101 Dothideomycetes genomes: a test case for predicting lifestyles and emergence of pathogens.</title>
        <authorList>
            <person name="Haridas S."/>
            <person name="Albert R."/>
            <person name="Binder M."/>
            <person name="Bloem J."/>
            <person name="Labutti K."/>
            <person name="Salamov A."/>
            <person name="Andreopoulos B."/>
            <person name="Baker S."/>
            <person name="Barry K."/>
            <person name="Bills G."/>
            <person name="Bluhm B."/>
            <person name="Cannon C."/>
            <person name="Castanera R."/>
            <person name="Culley D."/>
            <person name="Daum C."/>
            <person name="Ezra D."/>
            <person name="Gonzalez J."/>
            <person name="Henrissat B."/>
            <person name="Kuo A."/>
            <person name="Liang C."/>
            <person name="Lipzen A."/>
            <person name="Lutzoni F."/>
            <person name="Magnuson J."/>
            <person name="Mondo S."/>
            <person name="Nolan M."/>
            <person name="Ohm R."/>
            <person name="Pangilinan J."/>
            <person name="Park H.-J."/>
            <person name="Ramirez L."/>
            <person name="Alfaro M."/>
            <person name="Sun H."/>
            <person name="Tritt A."/>
            <person name="Yoshinaga Y."/>
            <person name="Zwiers L.-H."/>
            <person name="Turgeon B."/>
            <person name="Goodwin S."/>
            <person name="Spatafora J."/>
            <person name="Crous P."/>
            <person name="Grigoriev I."/>
        </authorList>
    </citation>
    <scope>NUCLEOTIDE SEQUENCE</scope>
    <source>
        <strain evidence="3">CBS 121167</strain>
    </source>
</reference>
<feature type="compositionally biased region" description="Low complexity" evidence="1">
    <location>
        <begin position="13"/>
        <end position="27"/>
    </location>
</feature>
<gene>
    <name evidence="3" type="ORF">K452DRAFT_54353</name>
</gene>
<dbReference type="PANTHER" id="PTHR37402">
    <property type="entry name" value="GRAM DOMAIN-CONTAINING PROTEIN 4"/>
    <property type="match status" value="1"/>
</dbReference>
<feature type="compositionally biased region" description="Basic residues" evidence="1">
    <location>
        <begin position="40"/>
        <end position="56"/>
    </location>
</feature>
<dbReference type="InterPro" id="IPR037847">
    <property type="entry name" value="GRAMDC4"/>
</dbReference>
<feature type="compositionally biased region" description="Polar residues" evidence="1">
    <location>
        <begin position="516"/>
        <end position="528"/>
    </location>
</feature>
<accession>A0A6A6BAC5</accession>
<evidence type="ECO:0000256" key="2">
    <source>
        <dbReference type="SAM" id="Phobius"/>
    </source>
</evidence>
<dbReference type="RefSeq" id="XP_033396046.1">
    <property type="nucleotide sequence ID" value="XM_033546823.1"/>
</dbReference>
<feature type="transmembrane region" description="Helical" evidence="2">
    <location>
        <begin position="397"/>
        <end position="414"/>
    </location>
</feature>
<dbReference type="AlphaFoldDB" id="A0A6A6BAC5"/>
<sequence>MSAQADDTSLNTYSSSDVSYASARSPSNASSTNDASPPRRWARVHHISQKAKSKAMRTLHIDDTEAQTQAEQDVQGDPAFNPQSVFCEKTMTAGRTLSRTTGAIQKAGYAIIHPRDSVKCKAATRLAAPEQPLLSQEADNVLIEAHERLERAQQNVSPDDEERPEALKEIVDNLESHRESMRVAWTTSRFIHRVRVVPSRRIELPRIADFDIHDEQGRYVRTDWIRYLGNYALYATQDSTTRYLASDDSPFNRDIMVEHVERIMMASAPWQSYFLTLRKIWRWEDPYTTGKWLAIFLFVWLIDYVITFCLCYVVFIVVWNRHSSRSVNALRESHERALDQGATAFKISELIHRHGAGRWIDPVIDEVGPRAQVQLHDLANFLEMLQNFYQWRFPEKTLATLFTFCMAIALGAFTPTGYSMRVVTLVLILWFFAGRPIGSYHPKYRHIVSPIAYVFWDVPTHAQWSFRYLRNKAESIRQRAIERAVKSKEVEKRASSVTMSDPGGLLDDSSAKEGTLESQQGTLHTTSGIDDRQELVPLDLQTSKEEYFMTFRCRYHGVPGRLAISATGISFIRLFPAKELWRHPFHELTEIRKMAGSPLIKGIGKDRQLALTFTDGSVERMEGMKTQEEAFNSIIGFSGLQWQNLEPLERENHADVGGT</sequence>
<keyword evidence="2" id="KW-1133">Transmembrane helix</keyword>
<evidence type="ECO:0008006" key="5">
    <source>
        <dbReference type="Google" id="ProtNLM"/>
    </source>
</evidence>
<feature type="region of interest" description="Disordered" evidence="1">
    <location>
        <begin position="492"/>
        <end position="528"/>
    </location>
</feature>
<dbReference type="OrthoDB" id="1708389at2759"/>
<dbReference type="PANTHER" id="PTHR37402:SF1">
    <property type="entry name" value="GRAM DOMAIN-CONTAINING PROTEIN 4"/>
    <property type="match status" value="1"/>
</dbReference>
<keyword evidence="2" id="KW-0472">Membrane</keyword>
<evidence type="ECO:0000256" key="1">
    <source>
        <dbReference type="SAM" id="MobiDB-lite"/>
    </source>
</evidence>
<evidence type="ECO:0000313" key="4">
    <source>
        <dbReference type="Proteomes" id="UP000799438"/>
    </source>
</evidence>
<organism evidence="3 4">
    <name type="scientific">Aplosporella prunicola CBS 121167</name>
    <dbReference type="NCBI Taxonomy" id="1176127"/>
    <lineage>
        <taxon>Eukaryota</taxon>
        <taxon>Fungi</taxon>
        <taxon>Dikarya</taxon>
        <taxon>Ascomycota</taxon>
        <taxon>Pezizomycotina</taxon>
        <taxon>Dothideomycetes</taxon>
        <taxon>Dothideomycetes incertae sedis</taxon>
        <taxon>Botryosphaeriales</taxon>
        <taxon>Aplosporellaceae</taxon>
        <taxon>Aplosporella</taxon>
    </lineage>
</organism>
<name>A0A6A6BAC5_9PEZI</name>